<organism evidence="1 2">
    <name type="scientific">Lactuca saligna</name>
    <name type="common">Willowleaf lettuce</name>
    <dbReference type="NCBI Taxonomy" id="75948"/>
    <lineage>
        <taxon>Eukaryota</taxon>
        <taxon>Viridiplantae</taxon>
        <taxon>Streptophyta</taxon>
        <taxon>Embryophyta</taxon>
        <taxon>Tracheophyta</taxon>
        <taxon>Spermatophyta</taxon>
        <taxon>Magnoliopsida</taxon>
        <taxon>eudicotyledons</taxon>
        <taxon>Gunneridae</taxon>
        <taxon>Pentapetalae</taxon>
        <taxon>asterids</taxon>
        <taxon>campanulids</taxon>
        <taxon>Asterales</taxon>
        <taxon>Asteraceae</taxon>
        <taxon>Cichorioideae</taxon>
        <taxon>Cichorieae</taxon>
        <taxon>Lactucinae</taxon>
        <taxon>Lactuca</taxon>
    </lineage>
</organism>
<name>A0AA36E5P1_LACSI</name>
<dbReference type="EMBL" id="OX465080">
    <property type="protein sequence ID" value="CAI9282490.1"/>
    <property type="molecule type" value="Genomic_DNA"/>
</dbReference>
<sequence>MSTCLYRLSFTVFSANNVSIYVTLFPFYVTLPTKALILSNPSIKVGYATASHRLSFVYLSRASSFRPNQILITLVGPDNRPISRSQISFHQKVSASQIASTVPVVTKSVEVVNGTGSIPKRV</sequence>
<dbReference type="AlphaFoldDB" id="A0AA36E5P1"/>
<reference evidence="1" key="1">
    <citation type="submission" date="2023-04" db="EMBL/GenBank/DDBJ databases">
        <authorList>
            <person name="Vijverberg K."/>
            <person name="Xiong W."/>
            <person name="Schranz E."/>
        </authorList>
    </citation>
    <scope>NUCLEOTIDE SEQUENCE</scope>
</reference>
<gene>
    <name evidence="1" type="ORF">LSALG_LOCUS22126</name>
</gene>
<dbReference type="Proteomes" id="UP001177003">
    <property type="component" value="Chromosome 4"/>
</dbReference>
<keyword evidence="2" id="KW-1185">Reference proteome</keyword>
<evidence type="ECO:0000313" key="1">
    <source>
        <dbReference type="EMBL" id="CAI9282490.1"/>
    </source>
</evidence>
<evidence type="ECO:0000313" key="2">
    <source>
        <dbReference type="Proteomes" id="UP001177003"/>
    </source>
</evidence>
<protein>
    <submittedName>
        <fullName evidence="1">Uncharacterized protein</fullName>
    </submittedName>
</protein>
<proteinExistence type="predicted"/>
<accession>A0AA36E5P1</accession>